<dbReference type="AlphaFoldDB" id="A0A0F9Q0F8"/>
<protein>
    <submittedName>
        <fullName evidence="1">Uncharacterized protein</fullName>
    </submittedName>
</protein>
<accession>A0A0F9Q0F8</accession>
<proteinExistence type="predicted"/>
<organism evidence="1">
    <name type="scientific">marine sediment metagenome</name>
    <dbReference type="NCBI Taxonomy" id="412755"/>
    <lineage>
        <taxon>unclassified sequences</taxon>
        <taxon>metagenomes</taxon>
        <taxon>ecological metagenomes</taxon>
    </lineage>
</organism>
<comment type="caution">
    <text evidence="1">The sequence shown here is derived from an EMBL/GenBank/DDBJ whole genome shotgun (WGS) entry which is preliminary data.</text>
</comment>
<gene>
    <name evidence="1" type="ORF">LCGC14_1153070</name>
</gene>
<reference evidence="1" key="1">
    <citation type="journal article" date="2015" name="Nature">
        <title>Complex archaea that bridge the gap between prokaryotes and eukaryotes.</title>
        <authorList>
            <person name="Spang A."/>
            <person name="Saw J.H."/>
            <person name="Jorgensen S.L."/>
            <person name="Zaremba-Niedzwiedzka K."/>
            <person name="Martijn J."/>
            <person name="Lind A.E."/>
            <person name="van Eijk R."/>
            <person name="Schleper C."/>
            <person name="Guy L."/>
            <person name="Ettema T.J."/>
        </authorList>
    </citation>
    <scope>NUCLEOTIDE SEQUENCE</scope>
</reference>
<dbReference type="EMBL" id="LAZR01005560">
    <property type="protein sequence ID" value="KKM98922.1"/>
    <property type="molecule type" value="Genomic_DNA"/>
</dbReference>
<evidence type="ECO:0000313" key="1">
    <source>
        <dbReference type="EMBL" id="KKM98922.1"/>
    </source>
</evidence>
<sequence length="93" mass="10327">MDNDQTFIYGYLEVGSDTALCPFCTQVVYGEGLNLALGQGMIEAIRHGHAGMLKETLYCIKCAQSILAPAKIQPEKLEVFREFVNRTDLGKEL</sequence>
<name>A0A0F9Q0F8_9ZZZZ</name>